<dbReference type="PRINTS" id="PR00081">
    <property type="entry name" value="GDHRDH"/>
</dbReference>
<dbReference type="Pfam" id="PF13561">
    <property type="entry name" value="adh_short_C2"/>
    <property type="match status" value="1"/>
</dbReference>
<sequence length="251" mass="25117">MTQPGVLLVTGASKGIGAAVARSAAAAGWAVAVNYAADEAGAARVVAAVEADGGRAVALAGDVSREPDVVRLFDDAEAKLGAPVTALVNNAGIVGRHGRFADLDTEALQRTVDINVTGLMLCAREAVRRMSTRAGGTGGHIVNISSRAAQVGSPGEWVHYAATKGAVDSLTLGLAKEVAGEGIRVNAVAPGLIDTGLHAAAGQPDRLAAKAHEVPLGRAGTPQDCADAVLWLLSDRAAFVIGAVVPVGGGR</sequence>
<evidence type="ECO:0000313" key="3">
    <source>
        <dbReference type="EMBL" id="GAA4973845.1"/>
    </source>
</evidence>
<keyword evidence="2" id="KW-0560">Oxidoreductase</keyword>
<evidence type="ECO:0000313" key="4">
    <source>
        <dbReference type="Proteomes" id="UP001500466"/>
    </source>
</evidence>
<dbReference type="InterPro" id="IPR002347">
    <property type="entry name" value="SDR_fam"/>
</dbReference>
<organism evidence="3 4">
    <name type="scientific">Yinghuangia aomiensis</name>
    <dbReference type="NCBI Taxonomy" id="676205"/>
    <lineage>
        <taxon>Bacteria</taxon>
        <taxon>Bacillati</taxon>
        <taxon>Actinomycetota</taxon>
        <taxon>Actinomycetes</taxon>
        <taxon>Kitasatosporales</taxon>
        <taxon>Streptomycetaceae</taxon>
        <taxon>Yinghuangia</taxon>
    </lineage>
</organism>
<gene>
    <name evidence="3" type="ORF">GCM10023205_45480</name>
</gene>
<comment type="similarity">
    <text evidence="1">Belongs to the short-chain dehydrogenases/reductases (SDR) family.</text>
</comment>
<accession>A0ABP9HMC9</accession>
<name>A0ABP9HMC9_9ACTN</name>
<dbReference type="InterPro" id="IPR036291">
    <property type="entry name" value="NAD(P)-bd_dom_sf"/>
</dbReference>
<comment type="caution">
    <text evidence="3">The sequence shown here is derived from an EMBL/GenBank/DDBJ whole genome shotgun (WGS) entry which is preliminary data.</text>
</comment>
<evidence type="ECO:0000256" key="1">
    <source>
        <dbReference type="ARBA" id="ARBA00006484"/>
    </source>
</evidence>
<dbReference type="SUPFAM" id="SSF51735">
    <property type="entry name" value="NAD(P)-binding Rossmann-fold domains"/>
    <property type="match status" value="1"/>
</dbReference>
<keyword evidence="4" id="KW-1185">Reference proteome</keyword>
<protein>
    <submittedName>
        <fullName evidence="3">SDR family oxidoreductase</fullName>
    </submittedName>
</protein>
<dbReference type="PANTHER" id="PTHR48107:SF7">
    <property type="entry name" value="RE15974P"/>
    <property type="match status" value="1"/>
</dbReference>
<proteinExistence type="inferred from homology"/>
<dbReference type="Proteomes" id="UP001500466">
    <property type="component" value="Unassembled WGS sequence"/>
</dbReference>
<dbReference type="PRINTS" id="PR00080">
    <property type="entry name" value="SDRFAMILY"/>
</dbReference>
<dbReference type="EMBL" id="BAABHS010000016">
    <property type="protein sequence ID" value="GAA4973845.1"/>
    <property type="molecule type" value="Genomic_DNA"/>
</dbReference>
<evidence type="ECO:0000256" key="2">
    <source>
        <dbReference type="ARBA" id="ARBA00023002"/>
    </source>
</evidence>
<dbReference type="CDD" id="cd05233">
    <property type="entry name" value="SDR_c"/>
    <property type="match status" value="1"/>
</dbReference>
<reference evidence="4" key="1">
    <citation type="journal article" date="2019" name="Int. J. Syst. Evol. Microbiol.">
        <title>The Global Catalogue of Microorganisms (GCM) 10K type strain sequencing project: providing services to taxonomists for standard genome sequencing and annotation.</title>
        <authorList>
            <consortium name="The Broad Institute Genomics Platform"/>
            <consortium name="The Broad Institute Genome Sequencing Center for Infectious Disease"/>
            <person name="Wu L."/>
            <person name="Ma J."/>
        </authorList>
    </citation>
    <scope>NUCLEOTIDE SEQUENCE [LARGE SCALE GENOMIC DNA]</scope>
    <source>
        <strain evidence="4">JCM 17986</strain>
    </source>
</reference>
<dbReference type="PANTHER" id="PTHR48107">
    <property type="entry name" value="NADPH-DEPENDENT ALDEHYDE REDUCTASE-LIKE PROTEIN, CHLOROPLASTIC-RELATED"/>
    <property type="match status" value="1"/>
</dbReference>
<dbReference type="RefSeq" id="WP_345677461.1">
    <property type="nucleotide sequence ID" value="NZ_BAABHS010000016.1"/>
</dbReference>
<dbReference type="Gene3D" id="3.40.50.720">
    <property type="entry name" value="NAD(P)-binding Rossmann-like Domain"/>
    <property type="match status" value="1"/>
</dbReference>